<organism evidence="3">
    <name type="scientific">Culicoides sonorensis</name>
    <name type="common">Biting midge</name>
    <dbReference type="NCBI Taxonomy" id="179676"/>
    <lineage>
        <taxon>Eukaryota</taxon>
        <taxon>Metazoa</taxon>
        <taxon>Ecdysozoa</taxon>
        <taxon>Arthropoda</taxon>
        <taxon>Hexapoda</taxon>
        <taxon>Insecta</taxon>
        <taxon>Pterygota</taxon>
        <taxon>Neoptera</taxon>
        <taxon>Endopterygota</taxon>
        <taxon>Diptera</taxon>
        <taxon>Nematocera</taxon>
        <taxon>Chironomoidea</taxon>
        <taxon>Ceratopogonidae</taxon>
        <taxon>Ceratopogoninae</taxon>
        <taxon>Culicoides</taxon>
        <taxon>Monoculicoides</taxon>
    </lineage>
</organism>
<dbReference type="GO" id="GO:0043565">
    <property type="term" value="F:sequence-specific DNA binding"/>
    <property type="evidence" value="ECO:0007669"/>
    <property type="project" value="TreeGrafter"/>
</dbReference>
<dbReference type="PANTHER" id="PTHR47055">
    <property type="entry name" value="DDE_TNP_1_7 DOMAIN-CONTAINING PROTEIN"/>
    <property type="match status" value="1"/>
</dbReference>
<gene>
    <name evidence="3" type="primary">CSON012399</name>
</gene>
<feature type="domain" description="PiggyBac transposable element-derived protein" evidence="2">
    <location>
        <begin position="139"/>
        <end position="497"/>
    </location>
</feature>
<protein>
    <submittedName>
        <fullName evidence="3">CSON012399 protein</fullName>
    </submittedName>
</protein>
<dbReference type="InterPro" id="IPR029526">
    <property type="entry name" value="PGBD"/>
</dbReference>
<evidence type="ECO:0000256" key="1">
    <source>
        <dbReference type="SAM" id="MobiDB-lite"/>
    </source>
</evidence>
<evidence type="ECO:0000313" key="3">
    <source>
        <dbReference type="EMBL" id="SSX25489.1"/>
    </source>
</evidence>
<dbReference type="PANTHER" id="PTHR47055:SF3">
    <property type="entry name" value="PHORBOL-ESTER_DAG-TYPE DOMAIN-CONTAINING PROTEIN"/>
    <property type="match status" value="1"/>
</dbReference>
<reference evidence="3" key="1">
    <citation type="submission" date="2018-07" db="EMBL/GenBank/DDBJ databases">
        <authorList>
            <person name="Quirk P.G."/>
            <person name="Krulwich T.A."/>
        </authorList>
    </citation>
    <scope>NUCLEOTIDE SEQUENCE</scope>
</reference>
<accession>A0A336M992</accession>
<dbReference type="OMA" id="KHVNITQ"/>
<dbReference type="Pfam" id="PF13843">
    <property type="entry name" value="DDE_Tnp_1_7"/>
    <property type="match status" value="1"/>
</dbReference>
<proteinExistence type="predicted"/>
<dbReference type="EMBL" id="UFQT01000583">
    <property type="protein sequence ID" value="SSX25489.1"/>
    <property type="molecule type" value="Genomic_DNA"/>
</dbReference>
<dbReference type="InterPro" id="IPR052638">
    <property type="entry name" value="PiggyBac_TE-derived"/>
</dbReference>
<feature type="compositionally biased region" description="Basic residues" evidence="1">
    <location>
        <begin position="99"/>
        <end position="108"/>
    </location>
</feature>
<dbReference type="AlphaFoldDB" id="A0A336M992"/>
<sequence>MAEPREVVAKSTELTLFDLLDRLENEEIQIPIEGLDIVCVPPNNCNDYLTDEDSGDEECPRLDNLPKAQLLSVVEIVSDVADNESLESSEKTHDINKNCRQKQQKKPKKDYQWVKSELDTEDFPFPEMSGCKNEPGKSALSYFRYFFNDEVVNLFVENTNKYSQQRNVQNVCTENDILLFIGVILVSGYVQVPRKDMYWQCDPDSFNPLISNSISRDRFRVMLQNIHVCDNTSLGKNDKFAKVRPLFDLLNKKFKEFAPHHQMHSVDESMVPYYGRHGAKQTIRDKPIRVGFKIWCGGLSNGYLVWLEPYQGANSYCSVYKDMGLGYSVVMTYVDVLPKNIRYQISFDNLFTTITLLQDLKTRGIQASGTIRENRIDKSCPITSSKDMKKHNRGSIEVATDKTSGVSLIRWKDNNVVTLGTNFDTVQPIKKVQRYSRTQHKSLLVDQPKAFLNYNKGMGGIDRADQNIALYRTSIRSKKWYFCLIAHLIDVCINNAWLLYNSEQKPIDHLTFRRKVASELLQSNTRINIRPGRHSTKRGTGVRFDGSEHYVASLEYNEVSGKKQQLRCRSCDKKATTKCNKCDVALHVDCFIPYHTKV</sequence>
<feature type="compositionally biased region" description="Basic and acidic residues" evidence="1">
    <location>
        <begin position="88"/>
        <end position="97"/>
    </location>
</feature>
<name>A0A336M992_CULSO</name>
<feature type="region of interest" description="Disordered" evidence="1">
    <location>
        <begin position="83"/>
        <end position="108"/>
    </location>
</feature>
<dbReference type="VEuPathDB" id="VectorBase:CSON012399"/>
<evidence type="ECO:0000259" key="2">
    <source>
        <dbReference type="Pfam" id="PF13843"/>
    </source>
</evidence>